<dbReference type="PRINTS" id="PR00150">
    <property type="entry name" value="PEPCARBXLASE"/>
</dbReference>
<keyword evidence="5 9" id="KW-0460">Magnesium</keyword>
<evidence type="ECO:0000256" key="10">
    <source>
        <dbReference type="PROSITE-ProRule" id="PRU10111"/>
    </source>
</evidence>
<keyword evidence="6 9" id="KW-0456">Lyase</keyword>
<evidence type="ECO:0000256" key="8">
    <source>
        <dbReference type="ARBA" id="ARBA00048995"/>
    </source>
</evidence>
<dbReference type="HAMAP" id="MF_00595">
    <property type="entry name" value="PEPcase_type1"/>
    <property type="match status" value="1"/>
</dbReference>
<evidence type="ECO:0000256" key="6">
    <source>
        <dbReference type="ARBA" id="ARBA00023239"/>
    </source>
</evidence>
<dbReference type="GO" id="GO:0000287">
    <property type="term" value="F:magnesium ion binding"/>
    <property type="evidence" value="ECO:0007669"/>
    <property type="project" value="UniProtKB-UniRule"/>
</dbReference>
<protein>
    <recommendedName>
        <fullName evidence="4 9">Phosphoenolpyruvate carboxylase</fullName>
        <shortName evidence="9">PEPC</shortName>
        <shortName evidence="9">PEPCase</shortName>
        <ecNumber evidence="3 9">4.1.1.31</ecNumber>
    </recommendedName>
</protein>
<evidence type="ECO:0000313" key="12">
    <source>
        <dbReference type="Proteomes" id="UP000282515"/>
    </source>
</evidence>
<dbReference type="PROSITE" id="PS00781">
    <property type="entry name" value="PEPCASE_1"/>
    <property type="match status" value="1"/>
</dbReference>
<dbReference type="OrthoDB" id="9768133at2"/>
<evidence type="ECO:0000256" key="5">
    <source>
        <dbReference type="ARBA" id="ARBA00022842"/>
    </source>
</evidence>
<evidence type="ECO:0000256" key="7">
    <source>
        <dbReference type="ARBA" id="ARBA00023300"/>
    </source>
</evidence>
<evidence type="ECO:0000256" key="2">
    <source>
        <dbReference type="ARBA" id="ARBA00008346"/>
    </source>
</evidence>
<dbReference type="PANTHER" id="PTHR30523">
    <property type="entry name" value="PHOSPHOENOLPYRUVATE CARBOXYLASE"/>
    <property type="match status" value="1"/>
</dbReference>
<name>A0A3L8PN26_9ACTN</name>
<dbReference type="EMBL" id="RDBF01000004">
    <property type="protein sequence ID" value="RLV56179.1"/>
    <property type="molecule type" value="Genomic_DNA"/>
</dbReference>
<comment type="caution">
    <text evidence="11">The sequence shown here is derived from an EMBL/GenBank/DDBJ whole genome shotgun (WGS) entry which is preliminary data.</text>
</comment>
<dbReference type="RefSeq" id="WP_121793838.1">
    <property type="nucleotide sequence ID" value="NZ_RDBF01000004.1"/>
</dbReference>
<evidence type="ECO:0000313" key="11">
    <source>
        <dbReference type="EMBL" id="RLV56179.1"/>
    </source>
</evidence>
<dbReference type="NCBIfam" id="NF000584">
    <property type="entry name" value="PRK00009.1"/>
    <property type="match status" value="1"/>
</dbReference>
<comment type="subunit">
    <text evidence="9">Homotetramer.</text>
</comment>
<keyword evidence="11" id="KW-0670">Pyruvate</keyword>
<dbReference type="SUPFAM" id="SSF51621">
    <property type="entry name" value="Phosphoenolpyruvate/pyruvate domain"/>
    <property type="match status" value="1"/>
</dbReference>
<comment type="function">
    <text evidence="1 9">Forms oxaloacetate, a four-carbon dicarboxylic acid source for the tricarboxylic acid cycle.</text>
</comment>
<proteinExistence type="inferred from homology"/>
<dbReference type="GO" id="GO:0008964">
    <property type="term" value="F:phosphoenolpyruvate carboxylase activity"/>
    <property type="evidence" value="ECO:0007669"/>
    <property type="project" value="UniProtKB-UniRule"/>
</dbReference>
<dbReference type="GO" id="GO:0005829">
    <property type="term" value="C:cytosol"/>
    <property type="evidence" value="ECO:0007669"/>
    <property type="project" value="TreeGrafter"/>
</dbReference>
<accession>A0A3L8PN26</accession>
<keyword evidence="7 9" id="KW-0120">Carbon dioxide fixation</keyword>
<reference evidence="11 12" key="1">
    <citation type="submission" date="2018-10" db="EMBL/GenBank/DDBJ databases">
        <title>Aeromicrobium sp. 9W16Y-2 whole genome shotgun sequence.</title>
        <authorList>
            <person name="Li F."/>
        </authorList>
    </citation>
    <scope>NUCLEOTIDE SEQUENCE [LARGE SCALE GENOMIC DNA]</scope>
    <source>
        <strain evidence="11 12">9W16Y-2</strain>
    </source>
</reference>
<keyword evidence="12" id="KW-1185">Reference proteome</keyword>
<dbReference type="GO" id="GO:0006099">
    <property type="term" value="P:tricarboxylic acid cycle"/>
    <property type="evidence" value="ECO:0007669"/>
    <property type="project" value="InterPro"/>
</dbReference>
<evidence type="ECO:0000256" key="9">
    <source>
        <dbReference type="HAMAP-Rule" id="MF_00595"/>
    </source>
</evidence>
<sequence>MTSSEFDAIARSIDDTIRHDVRRVVDLLGETLRRLEGDDLFERVERVRAHAKRIEESDDPAEREASSDAIRALLRDVPSETVGKLVRAFSVYFSLANAAEQVARVRGLEHRPEDEGWLARAIAEVVAEQGREGLADGVRRLHARTVFTAHPTEVSRRTVLTKLRRIADILADPSEPGSRKRRRQDADLAQLVDLIWQTDAVRRTRPTPLDEARHMVFYLQQILDEAMPALGRELTDMLAEHGVELPPTSRPFSFGSWIGGDRDGNPNVTPEVTREVLMLHNRVATRIVTDRLDVLIRELSPSSELVGVSQKLTDSLSVDLANLPDLDPRLLTVNAAEPYRLKLACMRLKVHNTEARIAHAQPHRTGWDYADRDELLADLAIVDRSLRENGGSRIADRLLADAIRSIALVGLHLATLDVREHADAHHHTIGLMVDRLGELDSAYEELDRTARVAVLSRELRSRRPLSPVPPALDEWGARTYGVFGAIRELKETYGEDVVESYIVSMARGADDLLAPVVLARQAGLVDLVGGPGVEPLARLDFVPLLETVDEIRRAGEVLDDLLSDEPYREVVRLRGDVQEVMLGYSDSNKEGGITTSQWELHRAQRSLRDVAAKHGVRLRLFHGRGGTVGRGGGPTYDAILAQPYGVLTGDIKFTEQGEVISDKYALPQLGHENLELSLAAVLEASTLHLQTRHRGGQLTAWDDTMTLVSDAAYRSYRGLVEDPGLFDYFLAATPVDQLGELNIGSRPARRPDSGGDISGLRAIPWVFGWTQTRQIVPGWYGVGSGLRAAREAGHEDVLREMLAEWQFFRTFVSNVEMTLAKTDLRVAERYVEALVPEHLRHVFGLVRAEYEVTVQEVLRLTGESELLDHQPGLKRTLDVRDAYLQPISFAQVDLLARVRQEPESVDDAMRLALLQTINGIANGLRNTG</sequence>
<comment type="similarity">
    <text evidence="2 9">Belongs to the PEPCase type 1 family.</text>
</comment>
<dbReference type="InterPro" id="IPR022805">
    <property type="entry name" value="PEP_COase_bac/pln-type"/>
</dbReference>
<comment type="catalytic activity">
    <reaction evidence="8 9">
        <text>oxaloacetate + phosphate = phosphoenolpyruvate + hydrogencarbonate</text>
        <dbReference type="Rhea" id="RHEA:28370"/>
        <dbReference type="ChEBI" id="CHEBI:16452"/>
        <dbReference type="ChEBI" id="CHEBI:17544"/>
        <dbReference type="ChEBI" id="CHEBI:43474"/>
        <dbReference type="ChEBI" id="CHEBI:58702"/>
        <dbReference type="EC" id="4.1.1.31"/>
    </reaction>
</comment>
<dbReference type="AlphaFoldDB" id="A0A3L8PN26"/>
<dbReference type="Gene3D" id="1.20.1440.90">
    <property type="entry name" value="Phosphoenolpyruvate/pyruvate domain"/>
    <property type="match status" value="1"/>
</dbReference>
<evidence type="ECO:0000256" key="4">
    <source>
        <dbReference type="ARBA" id="ARBA00022419"/>
    </source>
</evidence>
<feature type="active site" evidence="9 10">
    <location>
        <position position="150"/>
    </location>
</feature>
<feature type="active site" evidence="9">
    <location>
        <position position="589"/>
    </location>
</feature>
<organism evidence="11 12">
    <name type="scientific">Aeromicrobium phragmitis</name>
    <dbReference type="NCBI Taxonomy" id="2478914"/>
    <lineage>
        <taxon>Bacteria</taxon>
        <taxon>Bacillati</taxon>
        <taxon>Actinomycetota</taxon>
        <taxon>Actinomycetes</taxon>
        <taxon>Propionibacteriales</taxon>
        <taxon>Nocardioidaceae</taxon>
        <taxon>Aeromicrobium</taxon>
    </lineage>
</organism>
<evidence type="ECO:0000256" key="1">
    <source>
        <dbReference type="ARBA" id="ARBA00003670"/>
    </source>
</evidence>
<dbReference type="EC" id="4.1.1.31" evidence="3 9"/>
<dbReference type="GO" id="GO:0015977">
    <property type="term" value="P:carbon fixation"/>
    <property type="evidence" value="ECO:0007669"/>
    <property type="project" value="UniProtKB-UniRule"/>
</dbReference>
<comment type="cofactor">
    <cofactor evidence="9">
        <name>Mg(2+)</name>
        <dbReference type="ChEBI" id="CHEBI:18420"/>
    </cofactor>
</comment>
<evidence type="ECO:0000256" key="3">
    <source>
        <dbReference type="ARBA" id="ARBA00012305"/>
    </source>
</evidence>
<gene>
    <name evidence="9" type="primary">ppc</name>
    <name evidence="11" type="ORF">D9V41_06990</name>
</gene>
<dbReference type="Proteomes" id="UP000282515">
    <property type="component" value="Unassembled WGS sequence"/>
</dbReference>
<dbReference type="PANTHER" id="PTHR30523:SF6">
    <property type="entry name" value="PHOSPHOENOLPYRUVATE CARBOXYLASE"/>
    <property type="match status" value="1"/>
</dbReference>
<dbReference type="Pfam" id="PF00311">
    <property type="entry name" value="PEPcase"/>
    <property type="match status" value="1"/>
</dbReference>
<dbReference type="InterPro" id="IPR015813">
    <property type="entry name" value="Pyrv/PenolPyrv_kinase-like_dom"/>
</dbReference>
<dbReference type="InterPro" id="IPR021135">
    <property type="entry name" value="PEP_COase"/>
</dbReference>
<dbReference type="GO" id="GO:0006107">
    <property type="term" value="P:oxaloacetate metabolic process"/>
    <property type="evidence" value="ECO:0007669"/>
    <property type="project" value="UniProtKB-UniRule"/>
</dbReference>
<dbReference type="InterPro" id="IPR018129">
    <property type="entry name" value="PEP_COase_Lys_AS"/>
</dbReference>